<name>A0ABV7FC27_9GAMM</name>
<dbReference type="SUPFAM" id="SSF50475">
    <property type="entry name" value="FMN-binding split barrel"/>
    <property type="match status" value="1"/>
</dbReference>
<evidence type="ECO:0000259" key="1">
    <source>
        <dbReference type="Pfam" id="PF01243"/>
    </source>
</evidence>
<dbReference type="Proteomes" id="UP001595555">
    <property type="component" value="Unassembled WGS sequence"/>
</dbReference>
<dbReference type="PANTHER" id="PTHR39336:SF1">
    <property type="entry name" value="PYRIDOXAMINE PHOSPHATE OXIDASE FAMILY PROTEIN (AFU_ORTHOLOGUE AFUA_6G11440)"/>
    <property type="match status" value="1"/>
</dbReference>
<dbReference type="InterPro" id="IPR012349">
    <property type="entry name" value="Split_barrel_FMN-bd"/>
</dbReference>
<proteinExistence type="predicted"/>
<keyword evidence="3" id="KW-1185">Reference proteome</keyword>
<dbReference type="EMBL" id="JBHRTF010000001">
    <property type="protein sequence ID" value="MFC3114048.1"/>
    <property type="molecule type" value="Genomic_DNA"/>
</dbReference>
<organism evidence="2 3">
    <name type="scientific">Cellvibrio fontiphilus</name>
    <dbReference type="NCBI Taxonomy" id="1815559"/>
    <lineage>
        <taxon>Bacteria</taxon>
        <taxon>Pseudomonadati</taxon>
        <taxon>Pseudomonadota</taxon>
        <taxon>Gammaproteobacteria</taxon>
        <taxon>Cellvibrionales</taxon>
        <taxon>Cellvibrionaceae</taxon>
        <taxon>Cellvibrio</taxon>
    </lineage>
</organism>
<gene>
    <name evidence="2" type="ORF">ACFODX_00665</name>
</gene>
<sequence length="187" mass="20893">MGKRYEAISTELQDFIARQKLFFVGTATDTSRVNISPKGMDSLRVLGANRVIWLNVTGSGNETAAHLQTHPRMTIMFAAFEGAPMILRLYGTARAIHCTDAEWPALYAQFPANTGARQIFDLQVDLVQTSCGMAVPFFDYQGEREQLNQWANKKGEADIRHYWREKNRFSLDGIATGIDKAITAGES</sequence>
<accession>A0ABV7FC27</accession>
<dbReference type="Pfam" id="PF01243">
    <property type="entry name" value="PNPOx_N"/>
    <property type="match status" value="1"/>
</dbReference>
<evidence type="ECO:0000313" key="2">
    <source>
        <dbReference type="EMBL" id="MFC3114048.1"/>
    </source>
</evidence>
<dbReference type="Gene3D" id="2.30.110.10">
    <property type="entry name" value="Electron Transport, Fmn-binding Protein, Chain A"/>
    <property type="match status" value="1"/>
</dbReference>
<dbReference type="PANTHER" id="PTHR39336">
    <property type="entry name" value="PYRIDOXAMINE PHOSPHATE OXIDASE FAMILY PROTEIN (AFU_ORTHOLOGUE AFUA_6G11440)"/>
    <property type="match status" value="1"/>
</dbReference>
<evidence type="ECO:0000313" key="3">
    <source>
        <dbReference type="Proteomes" id="UP001595555"/>
    </source>
</evidence>
<dbReference type="RefSeq" id="WP_378115023.1">
    <property type="nucleotide sequence ID" value="NZ_JBHRTF010000001.1"/>
</dbReference>
<protein>
    <submittedName>
        <fullName evidence="2">Pyridoxamine 5'-phosphate oxidase family protein</fullName>
    </submittedName>
</protein>
<feature type="domain" description="Pyridoxamine 5'-phosphate oxidase N-terminal" evidence="1">
    <location>
        <begin position="10"/>
        <end position="129"/>
    </location>
</feature>
<reference evidence="3" key="1">
    <citation type="journal article" date="2019" name="Int. J. Syst. Evol. Microbiol.">
        <title>The Global Catalogue of Microorganisms (GCM) 10K type strain sequencing project: providing services to taxonomists for standard genome sequencing and annotation.</title>
        <authorList>
            <consortium name="The Broad Institute Genomics Platform"/>
            <consortium name="The Broad Institute Genome Sequencing Center for Infectious Disease"/>
            <person name="Wu L."/>
            <person name="Ma J."/>
        </authorList>
    </citation>
    <scope>NUCLEOTIDE SEQUENCE [LARGE SCALE GENOMIC DNA]</scope>
    <source>
        <strain evidence="3">KCTC 52237</strain>
    </source>
</reference>
<dbReference type="InterPro" id="IPR011576">
    <property type="entry name" value="Pyridox_Oxase_N"/>
</dbReference>
<comment type="caution">
    <text evidence="2">The sequence shown here is derived from an EMBL/GenBank/DDBJ whole genome shotgun (WGS) entry which is preliminary data.</text>
</comment>